<dbReference type="RefSeq" id="WP_084672493.1">
    <property type="nucleotide sequence ID" value="NZ_FRAI01000019.1"/>
</dbReference>
<accession>A0A1M6Q9F6</accession>
<organism evidence="1 2">
    <name type="scientific">Anaerobranca californiensis DSM 14826</name>
    <dbReference type="NCBI Taxonomy" id="1120989"/>
    <lineage>
        <taxon>Bacteria</taxon>
        <taxon>Bacillati</taxon>
        <taxon>Bacillota</taxon>
        <taxon>Clostridia</taxon>
        <taxon>Eubacteriales</taxon>
        <taxon>Proteinivoracaceae</taxon>
        <taxon>Anaerobranca</taxon>
    </lineage>
</organism>
<dbReference type="Proteomes" id="UP000243547">
    <property type="component" value="Unassembled WGS sequence"/>
</dbReference>
<dbReference type="OrthoDB" id="9815289at2"/>
<reference evidence="2" key="1">
    <citation type="submission" date="2016-11" db="EMBL/GenBank/DDBJ databases">
        <authorList>
            <person name="Varghese N."/>
            <person name="Submissions S."/>
        </authorList>
    </citation>
    <scope>NUCLEOTIDE SEQUENCE [LARGE SCALE GENOMIC DNA]</scope>
    <source>
        <strain evidence="2">DSM 14826</strain>
    </source>
</reference>
<sequence length="118" mass="13631">MLVITNNCMVEEHCYNRKITIIKVETLMEVLIKGRDLVHKNYNLLNHPLCTSIKPYPNLYKTILLEEGERVDFASVNLIENAIGVAKKFAEREMVALSNDVLKDYQLIDYGVFLETIK</sequence>
<dbReference type="InterPro" id="IPR047735">
    <property type="entry name" value="GrdX-like"/>
</dbReference>
<protein>
    <recommendedName>
        <fullName evidence="3">GrdX protein</fullName>
    </recommendedName>
</protein>
<evidence type="ECO:0008006" key="3">
    <source>
        <dbReference type="Google" id="ProtNLM"/>
    </source>
</evidence>
<keyword evidence="2" id="KW-1185">Reference proteome</keyword>
<dbReference type="NCBIfam" id="NF038093">
    <property type="entry name" value="GrdX"/>
    <property type="match status" value="1"/>
</dbReference>
<gene>
    <name evidence="1" type="ORF">SAMN02745227_01680</name>
</gene>
<name>A0A1M6Q9F6_9FIRM</name>
<proteinExistence type="predicted"/>
<evidence type="ECO:0000313" key="1">
    <source>
        <dbReference type="EMBL" id="SHK16778.1"/>
    </source>
</evidence>
<dbReference type="EMBL" id="FRAI01000019">
    <property type="protein sequence ID" value="SHK16778.1"/>
    <property type="molecule type" value="Genomic_DNA"/>
</dbReference>
<dbReference type="STRING" id="1120989.SAMN02745227_01680"/>
<dbReference type="AlphaFoldDB" id="A0A1M6Q9F6"/>
<evidence type="ECO:0000313" key="2">
    <source>
        <dbReference type="Proteomes" id="UP000243547"/>
    </source>
</evidence>